<reference evidence="2" key="1">
    <citation type="submission" date="2023-03" db="EMBL/GenBank/DDBJ databases">
        <title>Complete genome of Cladonia borealis.</title>
        <authorList>
            <person name="Park H."/>
        </authorList>
    </citation>
    <scope>NUCLEOTIDE SEQUENCE</scope>
    <source>
        <strain evidence="2">ANT050790</strain>
    </source>
</reference>
<evidence type="ECO:0000313" key="2">
    <source>
        <dbReference type="EMBL" id="KAK0516931.1"/>
    </source>
</evidence>
<accession>A0AA39RA37</accession>
<evidence type="ECO:0000313" key="3">
    <source>
        <dbReference type="Proteomes" id="UP001166286"/>
    </source>
</evidence>
<feature type="compositionally biased region" description="Low complexity" evidence="1">
    <location>
        <begin position="70"/>
        <end position="89"/>
    </location>
</feature>
<gene>
    <name evidence="2" type="ORF">JMJ35_000086</name>
</gene>
<name>A0AA39RA37_9LECA</name>
<dbReference type="EMBL" id="JAFEKC020000001">
    <property type="protein sequence ID" value="KAK0516931.1"/>
    <property type="molecule type" value="Genomic_DNA"/>
</dbReference>
<evidence type="ECO:0000256" key="1">
    <source>
        <dbReference type="SAM" id="MobiDB-lite"/>
    </source>
</evidence>
<feature type="region of interest" description="Disordered" evidence="1">
    <location>
        <begin position="70"/>
        <end position="98"/>
    </location>
</feature>
<sequence length="393" mass="40942">MYSSYLFPALLFGVHVSGQILPARNFAKVTRPAMLYPRQDNGIITTLGCAATSGLPEMCPGTYPAFTPSPASASSTASPSTPSQPPAASVTCNQQNEDPDQGIEQQGCICTSGTVTKTLPLLATGVDYDSSCAYTNLATSTIAITQNWGPPMTNTMICQACTPTTDFGAGTCTSIPNCLPQTPSATIQIGSSPVQVGTLTSGALFTSISSAVASLCPTTATACDQDSKVTIGGIAYVEDDSLATDGELIVQIDSSGYNDSSILNTLIGMAAQSFASSATGGNCADVSYTVEELRKRDHPYPVEEKMNMCTAGHFASPQYYSQYWRDAAKPGPQDWLDVEITFGPGPGGELLCAFIEGLLELAEATFTPELLGPEQELDEGFAIGCEEAVSLGG</sequence>
<proteinExistence type="predicted"/>
<dbReference type="Proteomes" id="UP001166286">
    <property type="component" value="Unassembled WGS sequence"/>
</dbReference>
<keyword evidence="3" id="KW-1185">Reference proteome</keyword>
<organism evidence="2 3">
    <name type="scientific">Cladonia borealis</name>
    <dbReference type="NCBI Taxonomy" id="184061"/>
    <lineage>
        <taxon>Eukaryota</taxon>
        <taxon>Fungi</taxon>
        <taxon>Dikarya</taxon>
        <taxon>Ascomycota</taxon>
        <taxon>Pezizomycotina</taxon>
        <taxon>Lecanoromycetes</taxon>
        <taxon>OSLEUM clade</taxon>
        <taxon>Lecanoromycetidae</taxon>
        <taxon>Lecanorales</taxon>
        <taxon>Lecanorineae</taxon>
        <taxon>Cladoniaceae</taxon>
        <taxon>Cladonia</taxon>
    </lineage>
</organism>
<protein>
    <submittedName>
        <fullName evidence="2">Uncharacterized protein</fullName>
    </submittedName>
</protein>
<comment type="caution">
    <text evidence="2">The sequence shown here is derived from an EMBL/GenBank/DDBJ whole genome shotgun (WGS) entry which is preliminary data.</text>
</comment>
<dbReference type="AlphaFoldDB" id="A0AA39RA37"/>